<sequence length="157" mass="17019">MVDEIPATDVPVEVQEVSIIAVEEELVMLYGQDGSIYLVPGYAFIAAEDEYGYTPRYTVSALPDEYVQQADPIAVTIEPAIDEPVPSDPTVAEIGAAEAESLVGLSETEALELAKTNGWEVRVVSRDGEDFAITMDYRMDRVNLTIVDDTVTVSTVG</sequence>
<gene>
    <name evidence="1" type="ORF">UFOPK1722_01094</name>
</gene>
<dbReference type="AlphaFoldDB" id="A0A6J6F0A3"/>
<reference evidence="1" key="1">
    <citation type="submission" date="2020-05" db="EMBL/GenBank/DDBJ databases">
        <authorList>
            <person name="Chiriac C."/>
            <person name="Salcher M."/>
            <person name="Ghai R."/>
            <person name="Kavagutti S V."/>
        </authorList>
    </citation>
    <scope>NUCLEOTIDE SEQUENCE</scope>
</reference>
<name>A0A6J6F0A3_9ZZZZ</name>
<organism evidence="1">
    <name type="scientific">freshwater metagenome</name>
    <dbReference type="NCBI Taxonomy" id="449393"/>
    <lineage>
        <taxon>unclassified sequences</taxon>
        <taxon>metagenomes</taxon>
        <taxon>ecological metagenomes</taxon>
    </lineage>
</organism>
<protein>
    <submittedName>
        <fullName evidence="1">Unannotated protein</fullName>
    </submittedName>
</protein>
<dbReference type="EMBL" id="CAEZTS010000092">
    <property type="protein sequence ID" value="CAB4581846.1"/>
    <property type="molecule type" value="Genomic_DNA"/>
</dbReference>
<dbReference type="Gene3D" id="3.30.10.10">
    <property type="entry name" value="Trypsin Inhibitor V, subunit A"/>
    <property type="match status" value="1"/>
</dbReference>
<proteinExistence type="predicted"/>
<accession>A0A6J6F0A3</accession>
<evidence type="ECO:0000313" key="1">
    <source>
        <dbReference type="EMBL" id="CAB4581846.1"/>
    </source>
</evidence>